<dbReference type="OrthoDB" id="9813395at2"/>
<sequence length="300" mass="31248">MTELADPRYRMLDSWDSQTALAAIWESQLAAVESIRPALPVLAEAVEGALPGLRAGGRLVYVGAGTSIRIAVQDGTELGPTFNWPDTRTVYLIAGGPKALMQSVEGAEDDTASARAQVAAAELSPNDLVIGLAASGRTPFTVAALEAAGAAGALTLGIACNPDTALLRAARYAVLVETGAEVVAGSTRMKAGTAQKVVLNMLSTQIMVRLGHVHDGLMVDMRPQNAKLRARARDMVARIAGVSDHVAQAALEQADWRIKPAVLVALGESPVQANAALDQSGGVLRRAMGTVATNPRNRDT</sequence>
<dbReference type="GO" id="GO:0009254">
    <property type="term" value="P:peptidoglycan turnover"/>
    <property type="evidence" value="ECO:0007669"/>
    <property type="project" value="TreeGrafter"/>
</dbReference>
<dbReference type="Gene3D" id="1.10.8.1080">
    <property type="match status" value="1"/>
</dbReference>
<evidence type="ECO:0000256" key="2">
    <source>
        <dbReference type="ARBA" id="ARBA00023277"/>
    </source>
</evidence>
<feature type="domain" description="SIS" evidence="3">
    <location>
        <begin position="49"/>
        <end position="212"/>
    </location>
</feature>
<proteinExistence type="predicted"/>
<keyword evidence="5" id="KW-1185">Reference proteome</keyword>
<name>A0A2K8K5G1_9RHOB</name>
<dbReference type="NCBIfam" id="NF009222">
    <property type="entry name" value="PRK12570.1"/>
    <property type="match status" value="1"/>
</dbReference>
<dbReference type="GO" id="GO:0097367">
    <property type="term" value="F:carbohydrate derivative binding"/>
    <property type="evidence" value="ECO:0007669"/>
    <property type="project" value="InterPro"/>
</dbReference>
<dbReference type="PANTHER" id="PTHR10088">
    <property type="entry name" value="GLUCOKINASE REGULATORY PROTEIN"/>
    <property type="match status" value="1"/>
</dbReference>
<dbReference type="InterPro" id="IPR040190">
    <property type="entry name" value="MURQ/GCKR"/>
</dbReference>
<gene>
    <name evidence="4" type="ORF">BG454_01545</name>
</gene>
<dbReference type="InterPro" id="IPR005488">
    <property type="entry name" value="Etherase_MurQ"/>
</dbReference>
<evidence type="ECO:0000313" key="5">
    <source>
        <dbReference type="Proteomes" id="UP000228948"/>
    </source>
</evidence>
<accession>A0A2K8K5G1</accession>
<dbReference type="GO" id="GO:0016803">
    <property type="term" value="F:ether hydrolase activity"/>
    <property type="evidence" value="ECO:0007669"/>
    <property type="project" value="TreeGrafter"/>
</dbReference>
<dbReference type="Pfam" id="PF22645">
    <property type="entry name" value="GKRP_SIS_N"/>
    <property type="match status" value="1"/>
</dbReference>
<dbReference type="RefSeq" id="WP_071479984.1">
    <property type="nucleotide sequence ID" value="NZ_CP024899.1"/>
</dbReference>
<reference evidence="4 5" key="1">
    <citation type="submission" date="2017-11" db="EMBL/GenBank/DDBJ databases">
        <title>Revised Sequence and Annotation of the Rhodobaca barguzinensis strain alga05 Genome.</title>
        <authorList>
            <person name="Kopejtka K."/>
            <person name="Tomasch J.M."/>
            <person name="Bunk B."/>
            <person name="Koblizek M."/>
        </authorList>
    </citation>
    <scope>NUCLEOTIDE SEQUENCE [LARGE SCALE GENOMIC DNA]</scope>
    <source>
        <strain evidence="5">alga05</strain>
    </source>
</reference>
<dbReference type="AlphaFoldDB" id="A0A2K8K5G1"/>
<dbReference type="InterPro" id="IPR001347">
    <property type="entry name" value="SIS_dom"/>
</dbReference>
<dbReference type="PANTHER" id="PTHR10088:SF4">
    <property type="entry name" value="GLUCOKINASE REGULATORY PROTEIN"/>
    <property type="match status" value="1"/>
</dbReference>
<keyword evidence="1" id="KW-0456">Lyase</keyword>
<protein>
    <submittedName>
        <fullName evidence="4">N-acetylmuramic acid 6-phosphate etherase</fullName>
    </submittedName>
</protein>
<evidence type="ECO:0000259" key="3">
    <source>
        <dbReference type="PROSITE" id="PS51464"/>
    </source>
</evidence>
<dbReference type="InterPro" id="IPR046348">
    <property type="entry name" value="SIS_dom_sf"/>
</dbReference>
<dbReference type="Gene3D" id="3.40.50.10490">
    <property type="entry name" value="Glucose-6-phosphate isomerase like protein, domain 1"/>
    <property type="match status" value="1"/>
</dbReference>
<dbReference type="GO" id="GO:0016835">
    <property type="term" value="F:carbon-oxygen lyase activity"/>
    <property type="evidence" value="ECO:0007669"/>
    <property type="project" value="InterPro"/>
</dbReference>
<dbReference type="SUPFAM" id="SSF53697">
    <property type="entry name" value="SIS domain"/>
    <property type="match status" value="1"/>
</dbReference>
<evidence type="ECO:0000256" key="1">
    <source>
        <dbReference type="ARBA" id="ARBA00023239"/>
    </source>
</evidence>
<dbReference type="InterPro" id="IPR005486">
    <property type="entry name" value="Glucokinase_regulatory_CS"/>
</dbReference>
<dbReference type="PROSITE" id="PS01272">
    <property type="entry name" value="GCKR"/>
    <property type="match status" value="1"/>
</dbReference>
<dbReference type="PROSITE" id="PS51464">
    <property type="entry name" value="SIS"/>
    <property type="match status" value="1"/>
</dbReference>
<dbReference type="GO" id="GO:0046348">
    <property type="term" value="P:amino sugar catabolic process"/>
    <property type="evidence" value="ECO:0007669"/>
    <property type="project" value="InterPro"/>
</dbReference>
<dbReference type="EMBL" id="CP024899">
    <property type="protein sequence ID" value="ATX64677.1"/>
    <property type="molecule type" value="Genomic_DNA"/>
</dbReference>
<dbReference type="KEGG" id="rbg:BG454_01545"/>
<dbReference type="STRING" id="441209.GCA_001870665_00927"/>
<dbReference type="Proteomes" id="UP000228948">
    <property type="component" value="Chromosome"/>
</dbReference>
<dbReference type="CDD" id="cd05007">
    <property type="entry name" value="SIS_Etherase"/>
    <property type="match status" value="1"/>
</dbReference>
<evidence type="ECO:0000313" key="4">
    <source>
        <dbReference type="EMBL" id="ATX64677.1"/>
    </source>
</evidence>
<organism evidence="4 5">
    <name type="scientific">Roseinatronobacter bogoriensis subsp. barguzinensis</name>
    <dbReference type="NCBI Taxonomy" id="441209"/>
    <lineage>
        <taxon>Bacteria</taxon>
        <taxon>Pseudomonadati</taxon>
        <taxon>Pseudomonadota</taxon>
        <taxon>Alphaproteobacteria</taxon>
        <taxon>Rhodobacterales</taxon>
        <taxon>Paracoccaceae</taxon>
        <taxon>Roseinatronobacter</taxon>
    </lineage>
</organism>
<dbReference type="NCBIfam" id="NF003915">
    <property type="entry name" value="PRK05441.1"/>
    <property type="match status" value="1"/>
</dbReference>
<keyword evidence="2" id="KW-0119">Carbohydrate metabolism</keyword>